<feature type="domain" description="ABC3 transporter permease C-terminal" evidence="7">
    <location>
        <begin position="308"/>
        <end position="453"/>
    </location>
</feature>
<dbReference type="Pfam" id="PF12704">
    <property type="entry name" value="MacB_PCD"/>
    <property type="match status" value="1"/>
</dbReference>
<dbReference type="PANTHER" id="PTHR30572">
    <property type="entry name" value="MEMBRANE COMPONENT OF TRANSPORTER-RELATED"/>
    <property type="match status" value="1"/>
</dbReference>
<evidence type="ECO:0000313" key="10">
    <source>
        <dbReference type="Proteomes" id="UP000664632"/>
    </source>
</evidence>
<dbReference type="InterPro" id="IPR003838">
    <property type="entry name" value="ABC3_permease_C"/>
</dbReference>
<dbReference type="EMBL" id="JAFLWD010000017">
    <property type="protein sequence ID" value="MBO0440309.1"/>
    <property type="molecule type" value="Genomic_DNA"/>
</dbReference>
<evidence type="ECO:0000259" key="7">
    <source>
        <dbReference type="Pfam" id="PF02687"/>
    </source>
</evidence>
<feature type="domain" description="MacB-like periplasmic core" evidence="8">
    <location>
        <begin position="126"/>
        <end position="274"/>
    </location>
</feature>
<dbReference type="InterPro" id="IPR050250">
    <property type="entry name" value="Macrolide_Exporter_MacB"/>
</dbReference>
<reference evidence="9 10" key="1">
    <citation type="submission" date="2021-03" db="EMBL/GenBank/DDBJ databases">
        <title>Enterococcal diversity collection.</title>
        <authorList>
            <person name="Gilmore M.S."/>
            <person name="Schwartzman J."/>
            <person name="Van Tyne D."/>
            <person name="Martin M."/>
            <person name="Earl A.M."/>
            <person name="Manson A.L."/>
            <person name="Straub T."/>
            <person name="Salamzade R."/>
            <person name="Saavedra J."/>
            <person name="Lebreton F."/>
            <person name="Prichula J."/>
            <person name="Schaufler K."/>
            <person name="Gaca A."/>
            <person name="Sgardioli B."/>
            <person name="Wagenaar J."/>
            <person name="Strong T."/>
        </authorList>
    </citation>
    <scope>NUCLEOTIDE SEQUENCE [LARGE SCALE GENOMIC DNA]</scope>
    <source>
        <strain evidence="9 10">DIV0869a</strain>
    </source>
</reference>
<organism evidence="9 10">
    <name type="scientific">Candidatus Enterococcus ikei</name>
    <dbReference type="NCBI Taxonomy" id="2815326"/>
    <lineage>
        <taxon>Bacteria</taxon>
        <taxon>Bacillati</taxon>
        <taxon>Bacillota</taxon>
        <taxon>Bacilli</taxon>
        <taxon>Lactobacillales</taxon>
        <taxon>Enterococcaceae</taxon>
        <taxon>Enterococcus</taxon>
    </lineage>
</organism>
<keyword evidence="5 6" id="KW-0472">Membrane</keyword>
<dbReference type="RefSeq" id="WP_207112369.1">
    <property type="nucleotide sequence ID" value="NZ_JAFLWD010000017.1"/>
</dbReference>
<comment type="caution">
    <text evidence="9">The sequence shown here is derived from an EMBL/GenBank/DDBJ whole genome shotgun (WGS) entry which is preliminary data.</text>
</comment>
<evidence type="ECO:0000256" key="2">
    <source>
        <dbReference type="ARBA" id="ARBA00022475"/>
    </source>
</evidence>
<evidence type="ECO:0000313" key="9">
    <source>
        <dbReference type="EMBL" id="MBO0440309.1"/>
    </source>
</evidence>
<gene>
    <name evidence="9" type="ORF">JZO69_08055</name>
</gene>
<feature type="transmembrane region" description="Helical" evidence="6">
    <location>
        <begin position="308"/>
        <end position="329"/>
    </location>
</feature>
<evidence type="ECO:0000256" key="5">
    <source>
        <dbReference type="ARBA" id="ARBA00023136"/>
    </source>
</evidence>
<proteinExistence type="predicted"/>
<evidence type="ECO:0000259" key="8">
    <source>
        <dbReference type="Pfam" id="PF12704"/>
    </source>
</evidence>
<comment type="subcellular location">
    <subcellularLocation>
        <location evidence="1">Cell membrane</location>
        <topology evidence="1">Multi-pass membrane protein</topology>
    </subcellularLocation>
</comment>
<evidence type="ECO:0000256" key="6">
    <source>
        <dbReference type="SAM" id="Phobius"/>
    </source>
</evidence>
<keyword evidence="4 6" id="KW-1133">Transmembrane helix</keyword>
<dbReference type="PANTHER" id="PTHR30572:SF9">
    <property type="entry name" value="ABC TRANSPORTER PERMEASE PROTEIN"/>
    <property type="match status" value="1"/>
</dbReference>
<dbReference type="Pfam" id="PF02687">
    <property type="entry name" value="FtsX"/>
    <property type="match status" value="1"/>
</dbReference>
<name>A0ABS3GZD0_9ENTE</name>
<dbReference type="InterPro" id="IPR025857">
    <property type="entry name" value="MacB_PCD"/>
</dbReference>
<keyword evidence="2" id="KW-1003">Cell membrane</keyword>
<dbReference type="Proteomes" id="UP000664632">
    <property type="component" value="Unassembled WGS sequence"/>
</dbReference>
<keyword evidence="3 6" id="KW-0812">Transmembrane</keyword>
<keyword evidence="10" id="KW-1185">Reference proteome</keyword>
<accession>A0ABS3GZD0</accession>
<feature type="transmembrane region" description="Helical" evidence="6">
    <location>
        <begin position="349"/>
        <end position="372"/>
    </location>
</feature>
<evidence type="ECO:0000256" key="3">
    <source>
        <dbReference type="ARBA" id="ARBA00022692"/>
    </source>
</evidence>
<feature type="transmembrane region" description="Helical" evidence="6">
    <location>
        <begin position="425"/>
        <end position="449"/>
    </location>
</feature>
<evidence type="ECO:0000256" key="1">
    <source>
        <dbReference type="ARBA" id="ARBA00004651"/>
    </source>
</evidence>
<evidence type="ECO:0000256" key="4">
    <source>
        <dbReference type="ARBA" id="ARBA00022989"/>
    </source>
</evidence>
<protein>
    <submittedName>
        <fullName evidence="9">ABC transporter permease</fullName>
    </submittedName>
</protein>
<sequence length="461" mass="51065">MSFFSRALISIWQRKGRTILFLGLFLIVFSLILSGFAIQKSAEKGKIDARKRIGTEVKLKRDNKKMSKALVQGIQTFSRISPETVDKIKQLPEVKNVQIEGEATALESGLNYVEPQKEQDFGGMLGLGQADKSKEPKFALVGTNNSKGTKDFKNHDAKLIEGEGITEKSPKDAAVVEETFAKNNHLKVGSIFKLKGSSLENKGQERTFKIVGIYKTEKIATGYDQAFVLSQPENQLFLAFDSFSKISDQAGIDEVSFNLKDPLQVESFTKKAEKLLSENEKYFKLDAHTEQYEQMIGPIEKMSAFSSIMIKVILLAGGIILTLLILLSVRERKSEIGILLSLGEEKAKISFQLMTEMFLIAVVAFGLAFTIINVTGESISNSILAKQIDSTENVKTSDDENGAIEEDETEVVPVDKIELKLDQDIVVRSSGLGLLLVLITTLIPSIIIARTDPRDLFAQKE</sequence>